<dbReference type="Pfam" id="PF01872">
    <property type="entry name" value="RibD_C"/>
    <property type="match status" value="1"/>
</dbReference>
<organism evidence="2 3">
    <name type="scientific">Streptomyces venezuelae (strain ATCC 10712 / CBS 650.69 / DSM 40230 / JCM 4526 / NBRC 13096 / PD 04745)</name>
    <dbReference type="NCBI Taxonomy" id="953739"/>
    <lineage>
        <taxon>Bacteria</taxon>
        <taxon>Bacillati</taxon>
        <taxon>Actinomycetota</taxon>
        <taxon>Actinomycetes</taxon>
        <taxon>Kitasatosporales</taxon>
        <taxon>Streptomycetaceae</taxon>
        <taxon>Streptomyces</taxon>
    </lineage>
</organism>
<dbReference type="Gene3D" id="3.40.430.10">
    <property type="entry name" value="Dihydrofolate Reductase, subunit A"/>
    <property type="match status" value="1"/>
</dbReference>
<dbReference type="PATRIC" id="fig|953739.5.peg.5669"/>
<dbReference type="SUPFAM" id="SSF53597">
    <property type="entry name" value="Dihydrofolate reductase-like"/>
    <property type="match status" value="1"/>
</dbReference>
<proteinExistence type="predicted"/>
<dbReference type="GeneID" id="51864006"/>
<dbReference type="AlphaFoldDB" id="F2RBM0"/>
<name>F2RBM0_STRVP</name>
<sequence>MTFTATVFIGTSLDGYIARPDDDIHWLTSRGEQAGDMGFFGFLESVDAVIMGRNTYEKVIGFGEENWHYGDRHVGVLSTTLPEGADPRITVYRDLDGLVADLDERGVKHVYPDGGRLIQSFIRAGRVDRFIISVAPVLIGAGHRLFGDLPHDIPLRLDSVSDAGGGFAQLRYTVERRQRA</sequence>
<keyword evidence="2" id="KW-0560">Oxidoreductase</keyword>
<dbReference type="RefSeq" id="WP_015034646.1">
    <property type="nucleotide sequence ID" value="NC_018750.1"/>
</dbReference>
<dbReference type="PANTHER" id="PTHR38011:SF11">
    <property type="entry name" value="2,5-DIAMINO-6-RIBOSYLAMINO-4(3H)-PYRIMIDINONE 5'-PHOSPHATE REDUCTASE"/>
    <property type="match status" value="1"/>
</dbReference>
<dbReference type="EMBL" id="FR845719">
    <property type="protein sequence ID" value="CCA56731.1"/>
    <property type="molecule type" value="Genomic_DNA"/>
</dbReference>
<dbReference type="GO" id="GO:0008703">
    <property type="term" value="F:5-amino-6-(5-phosphoribosylamino)uracil reductase activity"/>
    <property type="evidence" value="ECO:0007669"/>
    <property type="project" value="InterPro"/>
</dbReference>
<reference evidence="2 3" key="1">
    <citation type="journal article" date="2011" name="BMC Genomics">
        <title>Genome-wide analysis of the role of GlnR in Streptomyces venezuelae provides new insights into global nitrogen regulation in actinomycetes.</title>
        <authorList>
            <person name="Pullan S.T."/>
            <person name="Bibb M.J."/>
            <person name="Merrick M."/>
        </authorList>
    </citation>
    <scope>NUCLEOTIDE SEQUENCE [LARGE SCALE GENOMIC DNA]</scope>
    <source>
        <strain evidence="3">ATCC 10712 / CBS 650.69 / DSM 40230 / JCM 4526 / NBRC 13096 / PD 04745</strain>
    </source>
</reference>
<dbReference type="GO" id="GO:0009231">
    <property type="term" value="P:riboflavin biosynthetic process"/>
    <property type="evidence" value="ECO:0007669"/>
    <property type="project" value="InterPro"/>
</dbReference>
<dbReference type="STRING" id="953739.SVEN_3445"/>
<dbReference type="InterPro" id="IPR050765">
    <property type="entry name" value="Riboflavin_Biosynth_HTPR"/>
</dbReference>
<dbReference type="KEGG" id="sve:SVEN_3445"/>
<dbReference type="GO" id="GO:0004146">
    <property type="term" value="F:dihydrofolate reductase activity"/>
    <property type="evidence" value="ECO:0007669"/>
    <property type="project" value="UniProtKB-EC"/>
</dbReference>
<dbReference type="EC" id="1.5.1.3" evidence="2"/>
<dbReference type="HOGENOM" id="CLU_043966_4_2_11"/>
<gene>
    <name evidence="2" type="ordered locus">SVEN_3445</name>
</gene>
<dbReference type="eggNOG" id="COG0262">
    <property type="taxonomic scope" value="Bacteria"/>
</dbReference>
<dbReference type="InterPro" id="IPR002734">
    <property type="entry name" value="RibDG_C"/>
</dbReference>
<dbReference type="InterPro" id="IPR024072">
    <property type="entry name" value="DHFR-like_dom_sf"/>
</dbReference>
<dbReference type="Proteomes" id="UP000006854">
    <property type="component" value="Chromosome"/>
</dbReference>
<protein>
    <submittedName>
        <fullName evidence="2">Dihydrofolate reductase</fullName>
        <ecNumber evidence="2">1.5.1.3</ecNumber>
    </submittedName>
</protein>
<evidence type="ECO:0000313" key="2">
    <source>
        <dbReference type="EMBL" id="CCA56731.1"/>
    </source>
</evidence>
<evidence type="ECO:0000313" key="3">
    <source>
        <dbReference type="Proteomes" id="UP000006854"/>
    </source>
</evidence>
<evidence type="ECO:0000259" key="1">
    <source>
        <dbReference type="Pfam" id="PF01872"/>
    </source>
</evidence>
<keyword evidence="3" id="KW-1185">Reference proteome</keyword>
<accession>F2RBM0</accession>
<dbReference type="OrthoDB" id="195113at2"/>
<feature type="domain" description="Bacterial bifunctional deaminase-reductase C-terminal" evidence="1">
    <location>
        <begin position="6"/>
        <end position="165"/>
    </location>
</feature>
<dbReference type="PANTHER" id="PTHR38011">
    <property type="entry name" value="DIHYDROFOLATE REDUCTASE FAMILY PROTEIN (AFU_ORTHOLOGUE AFUA_8G06820)"/>
    <property type="match status" value="1"/>
</dbReference>